<name>A0ABS5PD79_9FLAO</name>
<dbReference type="EMBL" id="JAGYVZ010000013">
    <property type="protein sequence ID" value="MBS7232241.1"/>
    <property type="molecule type" value="Genomic_DNA"/>
</dbReference>
<evidence type="ECO:0000313" key="2">
    <source>
        <dbReference type="Proteomes" id="UP000722625"/>
    </source>
</evidence>
<protein>
    <submittedName>
        <fullName evidence="1">MepB family protein</fullName>
    </submittedName>
</protein>
<proteinExistence type="predicted"/>
<dbReference type="RefSeq" id="WP_213301628.1">
    <property type="nucleotide sequence ID" value="NZ_JAGYVZ010000013.1"/>
</dbReference>
<accession>A0ABS5PD79</accession>
<keyword evidence="2" id="KW-1185">Reference proteome</keyword>
<dbReference type="PIRSF" id="PIRSF032285">
    <property type="entry name" value="UCP032285"/>
    <property type="match status" value="1"/>
</dbReference>
<gene>
    <name evidence="1" type="ORF">KHA90_14535</name>
</gene>
<sequence>MTIKNNWNDLESLPKELIIVKELVYDCCNFDVTQPQPEAESADYDAYHFQINGKNICYRTAKITPTKTGQFVTLWKRNTAGIIEPFDFLDTIDFVIVSVRKNDFLGQFIFPKNILLEKGIFSTEFRDGKRATRIYPPWDETTSKQAQKTQQWQLNYFYSINPHLDLERFKALF</sequence>
<dbReference type="InterPro" id="IPR011235">
    <property type="entry name" value="MepB-like"/>
</dbReference>
<reference evidence="1 2" key="1">
    <citation type="journal article" date="2018" name="Int. J. Syst. Evol. Microbiol.">
        <title>Flavobacterium chryseum sp. nov. and Flavobacterium psychroterrae sp. nov., novel environmental bacteria isolated from Antarctica.</title>
        <authorList>
            <person name="Kralova S."/>
            <person name="Svec P."/>
            <person name="Busse H.J."/>
            <person name="Stankova E."/>
            <person name="Vaczi P."/>
            <person name="Sedlacek I."/>
        </authorList>
    </citation>
    <scope>NUCLEOTIDE SEQUENCE [LARGE SCALE GENOMIC DNA]</scope>
    <source>
        <strain evidence="1 2">CCM 8827</strain>
    </source>
</reference>
<dbReference type="Proteomes" id="UP000722625">
    <property type="component" value="Unassembled WGS sequence"/>
</dbReference>
<dbReference type="Gene3D" id="3.40.1350.140">
    <property type="entry name" value="MepB-like"/>
    <property type="match status" value="1"/>
</dbReference>
<comment type="caution">
    <text evidence="1">The sequence shown here is derived from an EMBL/GenBank/DDBJ whole genome shotgun (WGS) entry which is preliminary data.</text>
</comment>
<organism evidence="1 2">
    <name type="scientific">Flavobacterium psychroterrae</name>
    <dbReference type="NCBI Taxonomy" id="2133767"/>
    <lineage>
        <taxon>Bacteria</taxon>
        <taxon>Pseudomonadati</taxon>
        <taxon>Bacteroidota</taxon>
        <taxon>Flavobacteriia</taxon>
        <taxon>Flavobacteriales</taxon>
        <taxon>Flavobacteriaceae</taxon>
        <taxon>Flavobacterium</taxon>
    </lineage>
</organism>
<dbReference type="Pfam" id="PF08877">
    <property type="entry name" value="MepB-like"/>
    <property type="match status" value="1"/>
</dbReference>
<evidence type="ECO:0000313" key="1">
    <source>
        <dbReference type="EMBL" id="MBS7232241.1"/>
    </source>
</evidence>
<dbReference type="InterPro" id="IPR038231">
    <property type="entry name" value="MepB-like_sf"/>
</dbReference>